<dbReference type="Proteomes" id="UP000219632">
    <property type="component" value="Unassembled WGS sequence"/>
</dbReference>
<evidence type="ECO:0000313" key="1">
    <source>
        <dbReference type="EMBL" id="PDK41895.1"/>
    </source>
</evidence>
<organism evidence="1 2">
    <name type="scientific">Listeria welshimeri</name>
    <dbReference type="NCBI Taxonomy" id="1643"/>
    <lineage>
        <taxon>Bacteria</taxon>
        <taxon>Bacillati</taxon>
        <taxon>Bacillota</taxon>
        <taxon>Bacilli</taxon>
        <taxon>Bacillales</taxon>
        <taxon>Listeriaceae</taxon>
        <taxon>Listeria</taxon>
    </lineage>
</organism>
<reference evidence="1 2" key="1">
    <citation type="submission" date="2017-09" db="EMBL/GenBank/DDBJ databases">
        <title>Draft Genomes of 144 Listeria Monocytogenes isolates from foods.</title>
        <authorList>
            <person name="Wu C.H."/>
            <person name="Ng J."/>
            <person name="Kiang D."/>
            <person name="Chen C.-Y."/>
            <person name="Frink S."/>
            <person name="Lafrades M."/>
            <person name="Morales C."/>
            <person name="Park P."/>
            <person name="Zwick M."/>
        </authorList>
    </citation>
    <scope>NUCLEOTIDE SEQUENCE [LARGE SCALE GENOMIC DNA]</scope>
    <source>
        <strain evidence="1 2">CDPHFDLB-F14M01633.75-2</strain>
    </source>
</reference>
<protein>
    <submittedName>
        <fullName evidence="1">Alpha-amylase</fullName>
    </submittedName>
</protein>
<sequence>MKLDLWLWDMLLQGREFRNKTNANWTKIMNWSGEIANGLDTIYLFINNQDNNLNGKIIDVEKRVNSRVDELLTGTMEPSEVVDARVDLHGTIASVLSERLNKEQKLLEQKSSIHFDIMNIAEMASQDIGFLFSKSISNPPTVCILNASSSDENAYIQLEKVGETIFSEELSALILAKLGENERFQISSVLS</sequence>
<dbReference type="RefSeq" id="WP_097349921.1">
    <property type="nucleotide sequence ID" value="NZ_JACTHO010000003.1"/>
</dbReference>
<evidence type="ECO:0000313" key="2">
    <source>
        <dbReference type="Proteomes" id="UP000219632"/>
    </source>
</evidence>
<name>A0ABX4IF33_LISWE</name>
<keyword evidence="2" id="KW-1185">Reference proteome</keyword>
<gene>
    <name evidence="1" type="ORF">AFZ32_03960</name>
</gene>
<dbReference type="EMBL" id="NYPG01000002">
    <property type="protein sequence ID" value="PDK41895.1"/>
    <property type="molecule type" value="Genomic_DNA"/>
</dbReference>
<comment type="caution">
    <text evidence="1">The sequence shown here is derived from an EMBL/GenBank/DDBJ whole genome shotgun (WGS) entry which is preliminary data.</text>
</comment>
<proteinExistence type="predicted"/>
<accession>A0ABX4IF33</accession>